<keyword evidence="6 15" id="KW-0547">Nucleotide-binding</keyword>
<evidence type="ECO:0000313" key="19">
    <source>
        <dbReference type="Proteomes" id="UP000595276"/>
    </source>
</evidence>
<comment type="similarity">
    <text evidence="2">Belongs to the FtsK/SpoIIIE/SftA family.</text>
</comment>
<evidence type="ECO:0000256" key="10">
    <source>
        <dbReference type="ARBA" id="ARBA00023125"/>
    </source>
</evidence>
<comment type="subcellular location">
    <subcellularLocation>
        <location evidence="1">Cell membrane</location>
        <topology evidence="1">Multi-pass membrane protein</topology>
    </subcellularLocation>
</comment>
<reference evidence="18 19" key="1">
    <citation type="submission" date="2020-12" db="EMBL/GenBank/DDBJ databases">
        <title>FDA dAtabase for Regulatory Grade micrObial Sequences (FDA-ARGOS): Supporting development and validation of Infectious Disease Dx tests.</title>
        <authorList>
            <person name="Sproer C."/>
            <person name="Gronow S."/>
            <person name="Severitt S."/>
            <person name="Schroder I."/>
            <person name="Tallon L."/>
            <person name="Sadzewicz L."/>
            <person name="Zhao X."/>
            <person name="Boylan J."/>
            <person name="Ott S."/>
            <person name="Bowen H."/>
            <person name="Vavikolanu K."/>
            <person name="Mehta A."/>
            <person name="Aluvathingal J."/>
            <person name="Nadendla S."/>
            <person name="Lowell S."/>
            <person name="Myers T."/>
            <person name="Yan Y."/>
            <person name="Sichtig H."/>
        </authorList>
    </citation>
    <scope>NUCLEOTIDE SEQUENCE [LARGE SCALE GENOMIC DNA]</scope>
    <source>
        <strain evidence="18 19">FDAARGOS_988</strain>
    </source>
</reference>
<dbReference type="Pfam" id="PF17854">
    <property type="entry name" value="FtsK_alpha"/>
    <property type="match status" value="1"/>
</dbReference>
<dbReference type="InterPro" id="IPR036388">
    <property type="entry name" value="WH-like_DNA-bd_sf"/>
</dbReference>
<evidence type="ECO:0000256" key="7">
    <source>
        <dbReference type="ARBA" id="ARBA00022829"/>
    </source>
</evidence>
<keyword evidence="9 16" id="KW-1133">Transmembrane helix</keyword>
<dbReference type="InterPro" id="IPR036390">
    <property type="entry name" value="WH_DNA-bd_sf"/>
</dbReference>
<evidence type="ECO:0000256" key="12">
    <source>
        <dbReference type="ARBA" id="ARBA00023306"/>
    </source>
</evidence>
<evidence type="ECO:0000256" key="15">
    <source>
        <dbReference type="PROSITE-ProRule" id="PRU00289"/>
    </source>
</evidence>
<keyword evidence="10" id="KW-0238">DNA-binding</keyword>
<feature type="transmembrane region" description="Helical" evidence="16">
    <location>
        <begin position="66"/>
        <end position="83"/>
    </location>
</feature>
<protein>
    <submittedName>
        <fullName evidence="18">DNA translocase FtsK</fullName>
    </submittedName>
</protein>
<evidence type="ECO:0000256" key="11">
    <source>
        <dbReference type="ARBA" id="ARBA00023136"/>
    </source>
</evidence>
<evidence type="ECO:0000256" key="5">
    <source>
        <dbReference type="ARBA" id="ARBA00022692"/>
    </source>
</evidence>
<dbReference type="AlphaFoldDB" id="A0A7T4F1X6"/>
<gene>
    <name evidence="18" type="ORF">I6H45_02700</name>
</gene>
<feature type="transmembrane region" description="Helical" evidence="16">
    <location>
        <begin position="95"/>
        <end position="113"/>
    </location>
</feature>
<dbReference type="Proteomes" id="UP000595276">
    <property type="component" value="Chromosome"/>
</dbReference>
<keyword evidence="3" id="KW-1003">Cell membrane</keyword>
<feature type="transmembrane region" description="Helical" evidence="16">
    <location>
        <begin position="146"/>
        <end position="168"/>
    </location>
</feature>
<dbReference type="GeneID" id="79021625"/>
<dbReference type="EMBL" id="CP066014">
    <property type="protein sequence ID" value="QQB62403.1"/>
    <property type="molecule type" value="Genomic_DNA"/>
</dbReference>
<evidence type="ECO:0000256" key="9">
    <source>
        <dbReference type="ARBA" id="ARBA00022989"/>
    </source>
</evidence>
<evidence type="ECO:0000259" key="17">
    <source>
        <dbReference type="PROSITE" id="PS50901"/>
    </source>
</evidence>
<comment type="function">
    <text evidence="13">Essential cell division protein that coordinates cell division and chromosome segregation. The N-terminus is involved in assembly of the cell-division machinery. The C-terminus functions as a DNA motor that moves dsDNA in an ATP-dependent manner towards the dif recombination site, which is located within the replication terminus region. Required for activation of the Xer recombinase, allowing activation of chromosome unlinking by recombination.</text>
</comment>
<proteinExistence type="inferred from homology"/>
<dbReference type="SMART" id="SM00843">
    <property type="entry name" value="Ftsk_gamma"/>
    <property type="match status" value="1"/>
</dbReference>
<keyword evidence="8 15" id="KW-0067">ATP-binding</keyword>
<feature type="transmembrane region" description="Helical" evidence="16">
    <location>
        <begin position="28"/>
        <end position="46"/>
    </location>
</feature>
<dbReference type="InterPro" id="IPR050206">
    <property type="entry name" value="FtsK/SpoIIIE/SftA"/>
</dbReference>
<dbReference type="InterPro" id="IPR018541">
    <property type="entry name" value="Ftsk_gamma"/>
</dbReference>
<dbReference type="CDD" id="cd01127">
    <property type="entry name" value="TrwB_TraG_TraD_VirD4"/>
    <property type="match status" value="1"/>
</dbReference>
<keyword evidence="7" id="KW-0159">Chromosome partition</keyword>
<dbReference type="Gene3D" id="3.30.980.40">
    <property type="match status" value="1"/>
</dbReference>
<keyword evidence="12" id="KW-0131">Cell cycle</keyword>
<feature type="binding site" evidence="15">
    <location>
        <begin position="437"/>
        <end position="444"/>
    </location>
    <ligand>
        <name>ATP</name>
        <dbReference type="ChEBI" id="CHEBI:30616"/>
    </ligand>
</feature>
<evidence type="ECO:0000256" key="6">
    <source>
        <dbReference type="ARBA" id="ARBA00022741"/>
    </source>
</evidence>
<keyword evidence="4" id="KW-0132">Cell division</keyword>
<dbReference type="KEGG" id="avg:I6H45_02700"/>
<feature type="domain" description="FtsK" evidence="17">
    <location>
        <begin position="420"/>
        <end position="611"/>
    </location>
</feature>
<dbReference type="InterPro" id="IPR027417">
    <property type="entry name" value="P-loop_NTPase"/>
</dbReference>
<dbReference type="RefSeq" id="WP_004838381.1">
    <property type="nucleotide sequence ID" value="NZ_CP066014.1"/>
</dbReference>
<evidence type="ECO:0000256" key="1">
    <source>
        <dbReference type="ARBA" id="ARBA00004651"/>
    </source>
</evidence>
<dbReference type="InterPro" id="IPR041027">
    <property type="entry name" value="FtsK_alpha"/>
</dbReference>
<organism evidence="18 19">
    <name type="scientific">Anaerococcus vaginalis</name>
    <dbReference type="NCBI Taxonomy" id="33037"/>
    <lineage>
        <taxon>Bacteria</taxon>
        <taxon>Bacillati</taxon>
        <taxon>Bacillota</taxon>
        <taxon>Tissierellia</taxon>
        <taxon>Tissierellales</taxon>
        <taxon>Peptoniphilaceae</taxon>
        <taxon>Anaerococcus</taxon>
    </lineage>
</organism>
<dbReference type="Pfam" id="PF13491">
    <property type="entry name" value="FtsK_4TM"/>
    <property type="match status" value="1"/>
</dbReference>
<evidence type="ECO:0000256" key="4">
    <source>
        <dbReference type="ARBA" id="ARBA00022618"/>
    </source>
</evidence>
<dbReference type="GO" id="GO:0007059">
    <property type="term" value="P:chromosome segregation"/>
    <property type="evidence" value="ECO:0007669"/>
    <property type="project" value="UniProtKB-KW"/>
</dbReference>
<dbReference type="GO" id="GO:0005524">
    <property type="term" value="F:ATP binding"/>
    <property type="evidence" value="ECO:0007669"/>
    <property type="project" value="UniProtKB-UniRule"/>
</dbReference>
<dbReference type="InterPro" id="IPR025199">
    <property type="entry name" value="FtsK_4TM"/>
</dbReference>
<dbReference type="Pfam" id="PF01580">
    <property type="entry name" value="FtsK_SpoIIIE"/>
    <property type="match status" value="1"/>
</dbReference>
<keyword evidence="11 16" id="KW-0472">Membrane</keyword>
<evidence type="ECO:0000256" key="14">
    <source>
        <dbReference type="ARBA" id="ARBA00025923"/>
    </source>
</evidence>
<accession>A0A7T4F1X6</accession>
<dbReference type="SUPFAM" id="SSF52540">
    <property type="entry name" value="P-loop containing nucleoside triphosphate hydrolases"/>
    <property type="match status" value="1"/>
</dbReference>
<evidence type="ECO:0000256" key="3">
    <source>
        <dbReference type="ARBA" id="ARBA00022475"/>
    </source>
</evidence>
<dbReference type="Pfam" id="PF09397">
    <property type="entry name" value="FtsK_gamma"/>
    <property type="match status" value="1"/>
</dbReference>
<evidence type="ECO:0000256" key="2">
    <source>
        <dbReference type="ARBA" id="ARBA00006474"/>
    </source>
</evidence>
<name>A0A7T4F1X6_9FIRM</name>
<dbReference type="Gene3D" id="1.10.10.10">
    <property type="entry name" value="Winged helix-like DNA-binding domain superfamily/Winged helix DNA-binding domain"/>
    <property type="match status" value="1"/>
</dbReference>
<keyword evidence="5 16" id="KW-0812">Transmembrane</keyword>
<evidence type="ECO:0000256" key="16">
    <source>
        <dbReference type="SAM" id="Phobius"/>
    </source>
</evidence>
<dbReference type="PANTHER" id="PTHR22683">
    <property type="entry name" value="SPORULATION PROTEIN RELATED"/>
    <property type="match status" value="1"/>
</dbReference>
<dbReference type="PANTHER" id="PTHR22683:SF41">
    <property type="entry name" value="DNA TRANSLOCASE FTSK"/>
    <property type="match status" value="1"/>
</dbReference>
<evidence type="ECO:0000313" key="18">
    <source>
        <dbReference type="EMBL" id="QQB62403.1"/>
    </source>
</evidence>
<dbReference type="SMART" id="SM00382">
    <property type="entry name" value="AAA"/>
    <property type="match status" value="1"/>
</dbReference>
<dbReference type="InterPro" id="IPR003593">
    <property type="entry name" value="AAA+_ATPase"/>
</dbReference>
<comment type="subunit">
    <text evidence="14">Homohexamer. Forms a ring that surrounds DNA.</text>
</comment>
<dbReference type="GO" id="GO:0003677">
    <property type="term" value="F:DNA binding"/>
    <property type="evidence" value="ECO:0007669"/>
    <property type="project" value="UniProtKB-KW"/>
</dbReference>
<sequence>MANTNSNRKRKKSKYSKKSENRKFNKKSFSIFFMFISLIGFIFLILPNTGRLGDFITYTNFRIFGFMSYFVFIFVFISFLFVFRDKFKKNFRVFNILFILILLTMAILSMKFLDKTLSLSIKNAQRLIRESGGILGVNISFYLERLIGSAGIIILYIIFWISLIKNLLGVSYKDLITKTKEKTVIFGNFIGKNYMKISNKIKTYFREKKLKKIRNNRENKKREEIDKKEDLSKNKVIKIEEEVEKDNKDDFDQRFEKAKINSYKSKQVDLSDFDQTFKEEYTLNYKFPKLDLLDDRDDNSELDQNDIKDKARRIEECLDSFGIKSKVVQINIGPSVTCFELKPQRGVKVSKILNLSDDLSLALATSDIRIEAPIPGKSHVGIEVPNSQKEVVGLKEMIASEEFMKSTKELPFVLGKSISGLPKVSAIEKMPHLLVSGATGSGKSVCINTIIMSILYKHSPDEVKLLLIDPKIVELSIYNGIPHLIMPVITDPKKASSSLFWAIREMERRYKLFEENHVRDISSYRDLSEIDENIEKLPYVVIIIDELSDLMMTAASEVEDYITRLAQKSRACGIHLIIATQRPTVDVITGTIKANIPSRIAFAVTSQIDSRTILDMSGAETLLGKGDMLFSPSDAMKPMRIQGAFVSDSEVLRVVNYIKQTREEEYDKKAMETVEEKTKIVENDDEDELIDEAIEIIINENTASVSLLQRKLKVGYARAGRIIDQLEARGVIGGYEGSKPRKVLVDHSYLEGE</sequence>
<evidence type="ECO:0000256" key="8">
    <source>
        <dbReference type="ARBA" id="ARBA00022840"/>
    </source>
</evidence>
<dbReference type="SUPFAM" id="SSF46785">
    <property type="entry name" value="Winged helix' DNA-binding domain"/>
    <property type="match status" value="1"/>
</dbReference>
<dbReference type="GO" id="GO:0051301">
    <property type="term" value="P:cell division"/>
    <property type="evidence" value="ECO:0007669"/>
    <property type="project" value="UniProtKB-KW"/>
</dbReference>
<dbReference type="InterPro" id="IPR002543">
    <property type="entry name" value="FtsK_dom"/>
</dbReference>
<dbReference type="PROSITE" id="PS50901">
    <property type="entry name" value="FTSK"/>
    <property type="match status" value="1"/>
</dbReference>
<evidence type="ECO:0000256" key="13">
    <source>
        <dbReference type="ARBA" id="ARBA00024986"/>
    </source>
</evidence>
<dbReference type="GO" id="GO:0005886">
    <property type="term" value="C:plasma membrane"/>
    <property type="evidence" value="ECO:0007669"/>
    <property type="project" value="UniProtKB-SubCell"/>
</dbReference>
<dbReference type="Gene3D" id="3.40.50.300">
    <property type="entry name" value="P-loop containing nucleotide triphosphate hydrolases"/>
    <property type="match status" value="1"/>
</dbReference>